<dbReference type="RefSeq" id="WP_086745728.1">
    <property type="nucleotide sequence ID" value="NZ_MWPV01000007.1"/>
</dbReference>
<feature type="transmembrane region" description="Helical" evidence="6">
    <location>
        <begin position="720"/>
        <end position="748"/>
    </location>
</feature>
<evidence type="ECO:0000256" key="2">
    <source>
        <dbReference type="ARBA" id="ARBA00022475"/>
    </source>
</evidence>
<dbReference type="Proteomes" id="UP000194841">
    <property type="component" value="Unassembled WGS sequence"/>
</dbReference>
<feature type="transmembrane region" description="Helical" evidence="6">
    <location>
        <begin position="760"/>
        <end position="784"/>
    </location>
</feature>
<dbReference type="PANTHER" id="PTHR30572:SF18">
    <property type="entry name" value="ABC-TYPE MACROLIDE FAMILY EXPORT SYSTEM PERMEASE COMPONENT 2"/>
    <property type="match status" value="1"/>
</dbReference>
<keyword evidence="5 6" id="KW-0472">Membrane</keyword>
<dbReference type="GO" id="GO:0005886">
    <property type="term" value="C:plasma membrane"/>
    <property type="evidence" value="ECO:0007669"/>
    <property type="project" value="UniProtKB-SubCell"/>
</dbReference>
<evidence type="ECO:0000256" key="6">
    <source>
        <dbReference type="SAM" id="Phobius"/>
    </source>
</evidence>
<dbReference type="OrthoDB" id="5711186at2"/>
<keyword evidence="3 6" id="KW-0812">Transmembrane</keyword>
<sequence>MSFYLRALRHGLVRIVTLPRFSLPILLTLSLTLAAVITALAISSNTLFQALPDIKNEQELYQVESFWQLSEEFTIPAAGEEQFTALKTHYQHLGDWGYFLAKSTTFSLNDSEYAAISITASRQSDRILGLTLLLGDNSDTADEQDGVWISHSLWRNYFNSNLNVLTQSVQINEKYYQIRGVLSDFTSHKLGDQHASQQIWHFPPPQSTAKSKTNIQSSDTVVFIRTTLAPPKETELNQFMTDLTKGEMFGNVGMNTKINLYRDNLTSQHKNLILMLLAVFTGLLVIACCNLLNAIVAHYQMRQHEFIMSLSLGASRFKLFLHITLELLPLFVVSFVLGLLCAAWLIQALPIIFGADFALLHQVHLDTYTVLMSGLFIVLIAALFASICMKKLNLKHIGSALNSSGKGFNHQSGHGLQKSLFVIQLCLSSVILTAISMVGFNSYQLLYPTLGFNFDNTLLIKAQYPQFDSQASAEQKFAQAQQIRADLIFAIEAHDPSLKVLQGSAVPLNSTVRMYMTKDELTNRDFTYYSRDLAPDFFQSFDMKLVAGRTITEQEWQDKAKVTVINESLARLLAPNKTALDIIDTELNGSRIIGIAADVYEIINTKIGFPTSYQSYRSFVSQDFELVIQQAKGKFDIDALNTVLLAQNPLITQLHFETQNQTWLQSTAKRRTLFYFTLALALLTLGLTAVGMAGLATSITEQRRYELAIRMATGATRQRLLGLIVNNALGLLATGLTFGAVAAVLVYQQMHIRISSLPEFAWLPMLAIDLLLISIVLIAMILPAQRIISQAPMQALRQL</sequence>
<dbReference type="PANTHER" id="PTHR30572">
    <property type="entry name" value="MEMBRANE COMPONENT OF TRANSPORTER-RELATED"/>
    <property type="match status" value="1"/>
</dbReference>
<accession>A0A2C9ZZL7</accession>
<dbReference type="GO" id="GO:0022857">
    <property type="term" value="F:transmembrane transporter activity"/>
    <property type="evidence" value="ECO:0007669"/>
    <property type="project" value="TreeGrafter"/>
</dbReference>
<proteinExistence type="predicted"/>
<organism evidence="9 10">
    <name type="scientific">Pseudoalteromonas ulvae</name>
    <dbReference type="NCBI Taxonomy" id="107327"/>
    <lineage>
        <taxon>Bacteria</taxon>
        <taxon>Pseudomonadati</taxon>
        <taxon>Pseudomonadota</taxon>
        <taxon>Gammaproteobacteria</taxon>
        <taxon>Alteromonadales</taxon>
        <taxon>Pseudoalteromonadaceae</taxon>
        <taxon>Pseudoalteromonas</taxon>
    </lineage>
</organism>
<keyword evidence="10" id="KW-1185">Reference proteome</keyword>
<evidence type="ECO:0000313" key="10">
    <source>
        <dbReference type="Proteomes" id="UP000194841"/>
    </source>
</evidence>
<dbReference type="InterPro" id="IPR050250">
    <property type="entry name" value="Macrolide_Exporter_MacB"/>
</dbReference>
<feature type="transmembrane region" description="Helical" evidence="6">
    <location>
        <begin position="673"/>
        <end position="699"/>
    </location>
</feature>
<keyword evidence="2" id="KW-1003">Cell membrane</keyword>
<dbReference type="Pfam" id="PF12704">
    <property type="entry name" value="MacB_PCD"/>
    <property type="match status" value="2"/>
</dbReference>
<feature type="transmembrane region" description="Helical" evidence="6">
    <location>
        <begin position="367"/>
        <end position="389"/>
    </location>
</feature>
<feature type="domain" description="ABC3 transporter permease C-terminal" evidence="7">
    <location>
        <begin position="279"/>
        <end position="390"/>
    </location>
</feature>
<evidence type="ECO:0000259" key="8">
    <source>
        <dbReference type="Pfam" id="PF12704"/>
    </source>
</evidence>
<comment type="subcellular location">
    <subcellularLocation>
        <location evidence="1">Cell membrane</location>
        <topology evidence="1">Multi-pass membrane protein</topology>
    </subcellularLocation>
</comment>
<evidence type="ECO:0000259" key="7">
    <source>
        <dbReference type="Pfam" id="PF02687"/>
    </source>
</evidence>
<dbReference type="InterPro" id="IPR025857">
    <property type="entry name" value="MacB_PCD"/>
</dbReference>
<reference evidence="9 10" key="1">
    <citation type="submission" date="2017-02" db="EMBL/GenBank/DDBJ databases">
        <title>Pseudoalteromonas ulvae TC14 Genome.</title>
        <authorList>
            <person name="Molmeret M."/>
        </authorList>
    </citation>
    <scope>NUCLEOTIDE SEQUENCE [LARGE SCALE GENOMIC DNA]</scope>
    <source>
        <strain evidence="9">TC14</strain>
    </source>
</reference>
<evidence type="ECO:0000256" key="1">
    <source>
        <dbReference type="ARBA" id="ARBA00004651"/>
    </source>
</evidence>
<dbReference type="EMBL" id="MWPV01000007">
    <property type="protein sequence ID" value="OUL56214.1"/>
    <property type="molecule type" value="Genomic_DNA"/>
</dbReference>
<evidence type="ECO:0000256" key="4">
    <source>
        <dbReference type="ARBA" id="ARBA00022989"/>
    </source>
</evidence>
<keyword evidence="4 6" id="KW-1133">Transmembrane helix</keyword>
<evidence type="ECO:0000256" key="3">
    <source>
        <dbReference type="ARBA" id="ARBA00022692"/>
    </source>
</evidence>
<feature type="transmembrane region" description="Helical" evidence="6">
    <location>
        <begin position="319"/>
        <end position="347"/>
    </location>
</feature>
<dbReference type="Pfam" id="PF02687">
    <property type="entry name" value="FtsX"/>
    <property type="match status" value="2"/>
</dbReference>
<comment type="caution">
    <text evidence="9">The sequence shown here is derived from an EMBL/GenBank/DDBJ whole genome shotgun (WGS) entry which is preliminary data.</text>
</comment>
<feature type="domain" description="MacB-like periplasmic core" evidence="8">
    <location>
        <begin position="26"/>
        <end position="209"/>
    </location>
</feature>
<feature type="domain" description="MacB-like periplasmic core" evidence="8">
    <location>
        <begin position="431"/>
        <end position="639"/>
    </location>
</feature>
<evidence type="ECO:0000256" key="5">
    <source>
        <dbReference type="ARBA" id="ARBA00023136"/>
    </source>
</evidence>
<protein>
    <submittedName>
        <fullName evidence="9">Uncharacterized protein</fullName>
    </submittedName>
</protein>
<name>A0A2C9ZZL7_PSEDV</name>
<dbReference type="InterPro" id="IPR003838">
    <property type="entry name" value="ABC3_permease_C"/>
</dbReference>
<feature type="transmembrane region" description="Helical" evidence="6">
    <location>
        <begin position="272"/>
        <end position="299"/>
    </location>
</feature>
<evidence type="ECO:0000313" key="9">
    <source>
        <dbReference type="EMBL" id="OUL56214.1"/>
    </source>
</evidence>
<dbReference type="AlphaFoldDB" id="A0A2C9ZZL7"/>
<feature type="transmembrane region" description="Helical" evidence="6">
    <location>
        <begin position="420"/>
        <end position="440"/>
    </location>
</feature>
<feature type="transmembrane region" description="Helical" evidence="6">
    <location>
        <begin position="21"/>
        <end position="42"/>
    </location>
</feature>
<feature type="domain" description="ABC3 transporter permease C-terminal" evidence="7">
    <location>
        <begin position="680"/>
        <end position="791"/>
    </location>
</feature>
<gene>
    <name evidence="9" type="ORF">B1199_19070</name>
</gene>